<dbReference type="RefSeq" id="WP_148597689.1">
    <property type="nucleotide sequence ID" value="NZ_CP042997.1"/>
</dbReference>
<dbReference type="AlphaFoldDB" id="A0A5B9WC83"/>
<name>A0A5B9WC83_9BACT</name>
<feature type="transmembrane region" description="Helical" evidence="1">
    <location>
        <begin position="208"/>
        <end position="229"/>
    </location>
</feature>
<sequence>MRPLEPFRRLHATIGKFGILFLAIVALFVATPQLIAGRGHVAILGVLTGAVLVAGLYAASPGLSSILLGLALAVGDFAVGRFAFAVDLRWLVLLQSLFWFGTLVYVVATILGVVFRSRSVTEETLGAALCVYLLIGMIAAFAFSVVEIALPGSFATPDGPAFTWADERSRAGEFLHLFVLSFGILSGSGFAAVTPATGFARNLASLEAMIGQIYLAVVIARLVGIQVAAKVEPTGGPE</sequence>
<keyword evidence="1" id="KW-0472">Membrane</keyword>
<feature type="transmembrane region" description="Helical" evidence="1">
    <location>
        <begin position="66"/>
        <end position="84"/>
    </location>
</feature>
<dbReference type="EMBL" id="CP042997">
    <property type="protein sequence ID" value="QEH38226.1"/>
    <property type="molecule type" value="Genomic_DNA"/>
</dbReference>
<keyword evidence="1" id="KW-0812">Transmembrane</keyword>
<feature type="transmembrane region" description="Helical" evidence="1">
    <location>
        <begin position="41"/>
        <end position="59"/>
    </location>
</feature>
<feature type="transmembrane region" description="Helical" evidence="1">
    <location>
        <begin position="127"/>
        <end position="154"/>
    </location>
</feature>
<dbReference type="OrthoDB" id="9813518at2"/>
<protein>
    <submittedName>
        <fullName evidence="2">Uncharacterized protein</fullName>
    </submittedName>
</protein>
<evidence type="ECO:0000313" key="3">
    <source>
        <dbReference type="Proteomes" id="UP000324233"/>
    </source>
</evidence>
<proteinExistence type="predicted"/>
<organism evidence="2 3">
    <name type="scientific">Aquisphaera giovannonii</name>
    <dbReference type="NCBI Taxonomy" id="406548"/>
    <lineage>
        <taxon>Bacteria</taxon>
        <taxon>Pseudomonadati</taxon>
        <taxon>Planctomycetota</taxon>
        <taxon>Planctomycetia</taxon>
        <taxon>Isosphaerales</taxon>
        <taxon>Isosphaeraceae</taxon>
        <taxon>Aquisphaera</taxon>
    </lineage>
</organism>
<gene>
    <name evidence="2" type="ORF">OJF2_68240</name>
</gene>
<dbReference type="Gene3D" id="1.10.287.70">
    <property type="match status" value="1"/>
</dbReference>
<evidence type="ECO:0000256" key="1">
    <source>
        <dbReference type="SAM" id="Phobius"/>
    </source>
</evidence>
<feature type="transmembrane region" description="Helical" evidence="1">
    <location>
        <begin position="12"/>
        <end position="35"/>
    </location>
</feature>
<feature type="transmembrane region" description="Helical" evidence="1">
    <location>
        <begin position="90"/>
        <end position="115"/>
    </location>
</feature>
<dbReference type="Proteomes" id="UP000324233">
    <property type="component" value="Chromosome"/>
</dbReference>
<reference evidence="2 3" key="1">
    <citation type="submission" date="2019-08" db="EMBL/GenBank/DDBJ databases">
        <title>Deep-cultivation of Planctomycetes and their phenomic and genomic characterization uncovers novel biology.</title>
        <authorList>
            <person name="Wiegand S."/>
            <person name="Jogler M."/>
            <person name="Boedeker C."/>
            <person name="Pinto D."/>
            <person name="Vollmers J."/>
            <person name="Rivas-Marin E."/>
            <person name="Kohn T."/>
            <person name="Peeters S.H."/>
            <person name="Heuer A."/>
            <person name="Rast P."/>
            <person name="Oberbeckmann S."/>
            <person name="Bunk B."/>
            <person name="Jeske O."/>
            <person name="Meyerdierks A."/>
            <person name="Storesund J.E."/>
            <person name="Kallscheuer N."/>
            <person name="Luecker S."/>
            <person name="Lage O.M."/>
            <person name="Pohl T."/>
            <person name="Merkel B.J."/>
            <person name="Hornburger P."/>
            <person name="Mueller R.-W."/>
            <person name="Bruemmer F."/>
            <person name="Labrenz M."/>
            <person name="Spormann A.M."/>
            <person name="Op den Camp H."/>
            <person name="Overmann J."/>
            <person name="Amann R."/>
            <person name="Jetten M.S.M."/>
            <person name="Mascher T."/>
            <person name="Medema M.H."/>
            <person name="Devos D.P."/>
            <person name="Kaster A.-K."/>
            <person name="Ovreas L."/>
            <person name="Rohde M."/>
            <person name="Galperin M.Y."/>
            <person name="Jogler C."/>
        </authorList>
    </citation>
    <scope>NUCLEOTIDE SEQUENCE [LARGE SCALE GENOMIC DNA]</scope>
    <source>
        <strain evidence="2 3">OJF2</strain>
    </source>
</reference>
<feature type="transmembrane region" description="Helical" evidence="1">
    <location>
        <begin position="174"/>
        <end position="196"/>
    </location>
</feature>
<accession>A0A5B9WC83</accession>
<dbReference type="KEGG" id="agv:OJF2_68240"/>
<evidence type="ECO:0000313" key="2">
    <source>
        <dbReference type="EMBL" id="QEH38226.1"/>
    </source>
</evidence>
<keyword evidence="1" id="KW-1133">Transmembrane helix</keyword>
<keyword evidence="3" id="KW-1185">Reference proteome</keyword>